<dbReference type="AlphaFoldDB" id="A0A7J7XHK2"/>
<dbReference type="Proteomes" id="UP000527355">
    <property type="component" value="Unassembled WGS sequence"/>
</dbReference>
<sequence length="162" mass="18010">MASTPSQEHVPELQVHSMSRVEAPGGDSQCVSLTSMFLSLSSPNPFTLSEKQWKQYPQVRINKNKQKAYPWVGIKISRLGRRDCPFFQISLMDKCRREERTGVHIQSLSKRRRSALLSRLCSGSLSCTGKKTGKHCPCPGALSPSGAADRTNSPTPEPVRRL</sequence>
<gene>
    <name evidence="2" type="ORF">mMyoMyo1_011747</name>
</gene>
<protein>
    <submittedName>
        <fullName evidence="2">Uncharacterized protein</fullName>
    </submittedName>
</protein>
<evidence type="ECO:0000313" key="3">
    <source>
        <dbReference type="Proteomes" id="UP000527355"/>
    </source>
</evidence>
<comment type="caution">
    <text evidence="2">The sequence shown here is derived from an EMBL/GenBank/DDBJ whole genome shotgun (WGS) entry which is preliminary data.</text>
</comment>
<evidence type="ECO:0000313" key="2">
    <source>
        <dbReference type="EMBL" id="KAF6349191.1"/>
    </source>
</evidence>
<name>A0A7J7XHK2_MYOMY</name>
<reference evidence="2 3" key="1">
    <citation type="journal article" date="2020" name="Nature">
        <title>Six reference-quality genomes reveal evolution of bat adaptations.</title>
        <authorList>
            <person name="Jebb D."/>
            <person name="Huang Z."/>
            <person name="Pippel M."/>
            <person name="Hughes G.M."/>
            <person name="Lavrichenko K."/>
            <person name="Devanna P."/>
            <person name="Winkler S."/>
            <person name="Jermiin L.S."/>
            <person name="Skirmuntt E.C."/>
            <person name="Katzourakis A."/>
            <person name="Burkitt-Gray L."/>
            <person name="Ray D.A."/>
            <person name="Sullivan K.A.M."/>
            <person name="Roscito J.G."/>
            <person name="Kirilenko B.M."/>
            <person name="Davalos L.M."/>
            <person name="Corthals A.P."/>
            <person name="Power M.L."/>
            <person name="Jones G."/>
            <person name="Ransome R.D."/>
            <person name="Dechmann D.K.N."/>
            <person name="Locatelli A.G."/>
            <person name="Puechmaille S.J."/>
            <person name="Fedrigo O."/>
            <person name="Jarvis E.D."/>
            <person name="Hiller M."/>
            <person name="Vernes S.C."/>
            <person name="Myers E.W."/>
            <person name="Teeling E.C."/>
        </authorList>
    </citation>
    <scope>NUCLEOTIDE SEQUENCE [LARGE SCALE GENOMIC DNA]</scope>
    <source>
        <strain evidence="2">MMyoMyo1</strain>
        <tissue evidence="2">Flight muscle</tissue>
    </source>
</reference>
<feature type="region of interest" description="Disordered" evidence="1">
    <location>
        <begin position="129"/>
        <end position="162"/>
    </location>
</feature>
<keyword evidence="3" id="KW-1185">Reference proteome</keyword>
<organism evidence="2 3">
    <name type="scientific">Myotis myotis</name>
    <name type="common">Greater mouse-eared bat</name>
    <name type="synonym">Vespertilio myotis</name>
    <dbReference type="NCBI Taxonomy" id="51298"/>
    <lineage>
        <taxon>Eukaryota</taxon>
        <taxon>Metazoa</taxon>
        <taxon>Chordata</taxon>
        <taxon>Craniata</taxon>
        <taxon>Vertebrata</taxon>
        <taxon>Euteleostomi</taxon>
        <taxon>Mammalia</taxon>
        <taxon>Eutheria</taxon>
        <taxon>Laurasiatheria</taxon>
        <taxon>Chiroptera</taxon>
        <taxon>Yangochiroptera</taxon>
        <taxon>Vespertilionidae</taxon>
        <taxon>Myotis</taxon>
    </lineage>
</organism>
<dbReference type="EMBL" id="JABWUV010000006">
    <property type="protein sequence ID" value="KAF6349191.1"/>
    <property type="molecule type" value="Genomic_DNA"/>
</dbReference>
<proteinExistence type="predicted"/>
<evidence type="ECO:0000256" key="1">
    <source>
        <dbReference type="SAM" id="MobiDB-lite"/>
    </source>
</evidence>
<accession>A0A7J7XHK2</accession>